<keyword evidence="2" id="KW-0813">Transport</keyword>
<dbReference type="RefSeq" id="WP_420796671.1">
    <property type="nucleotide sequence ID" value="NZ_JDUU01000032.1"/>
</dbReference>
<evidence type="ECO:0000313" key="9">
    <source>
        <dbReference type="Proteomes" id="UP000029108"/>
    </source>
</evidence>
<keyword evidence="9" id="KW-1185">Reference proteome</keyword>
<reference evidence="8 9" key="1">
    <citation type="submission" date="2014-03" db="EMBL/GenBank/DDBJ databases">
        <title>Genomics of Bifidobacteria.</title>
        <authorList>
            <person name="Ventura M."/>
            <person name="Milani C."/>
            <person name="Lugli G.A."/>
        </authorList>
    </citation>
    <scope>NUCLEOTIDE SEQUENCE [LARGE SCALE GENOMIC DNA]</scope>
    <source>
        <strain evidence="8 9">DSM 23969</strain>
    </source>
</reference>
<name>A0A087A2Q2_9BIFI</name>
<keyword evidence="8" id="KW-0378">Hydrolase</keyword>
<sequence length="309" mass="32286">MSIDNTQGNVGFQPQPPMMAAPQPVQPQSQPYPYPPQPVPPNPAAAVSIRGLFKRFGEKVAVNGLSLDIPVGSFYGLVGPNGAGKTTTLNMVTGLLVPDGGLAMILGRDVWSDVNAAKRAIGVMPQPGQIFDRLTGLQLLVYSGMLRGMGRDESLRRANDLLAAFDLTQAANKMVSDYSAGMTKKICLASAMIHSPRILVLDEPFESVDPVSSANLKDILVEYAGTGGTVIISSHVMALVEKMCTHVAVVNNGQVCAAGTVDEVAAGEDLEDRFLQLVGGRHAAAHIAWLDGGAATTSAGDPATPGARS</sequence>
<feature type="domain" description="ABC transporter" evidence="7">
    <location>
        <begin position="47"/>
        <end position="277"/>
    </location>
</feature>
<protein>
    <submittedName>
        <fullName evidence="8">ABC transporter</fullName>
        <ecNumber evidence="8">3.6.3.31</ecNumber>
    </submittedName>
</protein>
<dbReference type="eggNOG" id="COG1131">
    <property type="taxonomic scope" value="Bacteria"/>
</dbReference>
<dbReference type="GO" id="GO:0005524">
    <property type="term" value="F:ATP binding"/>
    <property type="evidence" value="ECO:0007669"/>
    <property type="project" value="UniProtKB-KW"/>
</dbReference>
<dbReference type="InterPro" id="IPR003439">
    <property type="entry name" value="ABC_transporter-like_ATP-bd"/>
</dbReference>
<keyword evidence="3" id="KW-0547">Nucleotide-binding</keyword>
<dbReference type="GO" id="GO:0046677">
    <property type="term" value="P:response to antibiotic"/>
    <property type="evidence" value="ECO:0007669"/>
    <property type="project" value="UniProtKB-KW"/>
</dbReference>
<dbReference type="PROSITE" id="PS50893">
    <property type="entry name" value="ABC_TRANSPORTER_2"/>
    <property type="match status" value="1"/>
</dbReference>
<dbReference type="EC" id="3.6.3.31" evidence="8"/>
<comment type="subcellular location">
    <subcellularLocation>
        <location evidence="1">Cell membrane</location>
        <topology evidence="1">Peripheral membrane protein</topology>
    </subcellularLocation>
</comment>
<dbReference type="SUPFAM" id="SSF52540">
    <property type="entry name" value="P-loop containing nucleoside triphosphate hydrolases"/>
    <property type="match status" value="1"/>
</dbReference>
<dbReference type="InterPro" id="IPR003593">
    <property type="entry name" value="AAA+_ATPase"/>
</dbReference>
<evidence type="ECO:0000256" key="2">
    <source>
        <dbReference type="ARBA" id="ARBA00022448"/>
    </source>
</evidence>
<dbReference type="PANTHER" id="PTHR42711">
    <property type="entry name" value="ABC TRANSPORTER ATP-BINDING PROTEIN"/>
    <property type="match status" value="1"/>
</dbReference>
<dbReference type="AlphaFoldDB" id="A0A087A2Q2"/>
<dbReference type="PANTHER" id="PTHR42711:SF19">
    <property type="entry name" value="DOXORUBICIN RESISTANCE ATP-BINDING PROTEIN DRRA"/>
    <property type="match status" value="1"/>
</dbReference>
<organism evidence="8 9">
    <name type="scientific">Bifidobacterium biavatii DSM 23969</name>
    <dbReference type="NCBI Taxonomy" id="1437608"/>
    <lineage>
        <taxon>Bacteria</taxon>
        <taxon>Bacillati</taxon>
        <taxon>Actinomycetota</taxon>
        <taxon>Actinomycetes</taxon>
        <taxon>Bifidobacteriales</taxon>
        <taxon>Bifidobacteriaceae</taxon>
        <taxon>Bifidobacterium</taxon>
    </lineage>
</organism>
<accession>A0A087A2Q2</accession>
<dbReference type="SMART" id="SM00382">
    <property type="entry name" value="AAA"/>
    <property type="match status" value="1"/>
</dbReference>
<proteinExistence type="predicted"/>
<evidence type="ECO:0000313" key="8">
    <source>
        <dbReference type="EMBL" id="KFI53052.1"/>
    </source>
</evidence>
<feature type="region of interest" description="Disordered" evidence="6">
    <location>
        <begin position="1"/>
        <end position="39"/>
    </location>
</feature>
<keyword evidence="5" id="KW-0046">Antibiotic resistance</keyword>
<dbReference type="GO" id="GO:0005886">
    <property type="term" value="C:plasma membrane"/>
    <property type="evidence" value="ECO:0007669"/>
    <property type="project" value="UniProtKB-SubCell"/>
</dbReference>
<evidence type="ECO:0000256" key="6">
    <source>
        <dbReference type="SAM" id="MobiDB-lite"/>
    </source>
</evidence>
<evidence type="ECO:0000256" key="4">
    <source>
        <dbReference type="ARBA" id="ARBA00022840"/>
    </source>
</evidence>
<dbReference type="STRING" id="1437608.GCA_000771645_01719"/>
<comment type="caution">
    <text evidence="8">The sequence shown here is derived from an EMBL/GenBank/DDBJ whole genome shotgun (WGS) entry which is preliminary data.</text>
</comment>
<evidence type="ECO:0000256" key="5">
    <source>
        <dbReference type="ARBA" id="ARBA00023251"/>
    </source>
</evidence>
<dbReference type="Pfam" id="PF00005">
    <property type="entry name" value="ABC_tran"/>
    <property type="match status" value="1"/>
</dbReference>
<evidence type="ECO:0000256" key="3">
    <source>
        <dbReference type="ARBA" id="ARBA00022741"/>
    </source>
</evidence>
<dbReference type="Proteomes" id="UP000029108">
    <property type="component" value="Unassembled WGS sequence"/>
</dbReference>
<evidence type="ECO:0000256" key="1">
    <source>
        <dbReference type="ARBA" id="ARBA00004202"/>
    </source>
</evidence>
<keyword evidence="4" id="KW-0067">ATP-binding</keyword>
<dbReference type="InterPro" id="IPR050763">
    <property type="entry name" value="ABC_transporter_ATP-binding"/>
</dbReference>
<dbReference type="Gene3D" id="3.40.50.300">
    <property type="entry name" value="P-loop containing nucleotide triphosphate hydrolases"/>
    <property type="match status" value="1"/>
</dbReference>
<feature type="compositionally biased region" description="Low complexity" evidence="6">
    <location>
        <begin position="20"/>
        <end position="29"/>
    </location>
</feature>
<dbReference type="GO" id="GO:0016887">
    <property type="term" value="F:ATP hydrolysis activity"/>
    <property type="evidence" value="ECO:0007669"/>
    <property type="project" value="InterPro"/>
</dbReference>
<feature type="compositionally biased region" description="Polar residues" evidence="6">
    <location>
        <begin position="1"/>
        <end position="12"/>
    </location>
</feature>
<dbReference type="InterPro" id="IPR027417">
    <property type="entry name" value="P-loop_NTPase"/>
</dbReference>
<dbReference type="EMBL" id="JGYN01000003">
    <property type="protein sequence ID" value="KFI53052.1"/>
    <property type="molecule type" value="Genomic_DNA"/>
</dbReference>
<feature type="compositionally biased region" description="Pro residues" evidence="6">
    <location>
        <begin position="30"/>
        <end position="39"/>
    </location>
</feature>
<dbReference type="CDD" id="cd03230">
    <property type="entry name" value="ABC_DR_subfamily_A"/>
    <property type="match status" value="1"/>
</dbReference>
<evidence type="ECO:0000259" key="7">
    <source>
        <dbReference type="PROSITE" id="PS50893"/>
    </source>
</evidence>
<gene>
    <name evidence="8" type="ORF">BBIA_1028</name>
</gene>